<name>A0A5J9TIX1_9POAL</name>
<dbReference type="AlphaFoldDB" id="A0A5J9TIX1"/>
<feature type="domain" description="DUF1618" evidence="1">
    <location>
        <begin position="162"/>
        <end position="208"/>
    </location>
</feature>
<proteinExistence type="predicted"/>
<reference evidence="2 3" key="1">
    <citation type="journal article" date="2019" name="Sci. Rep.">
        <title>A high-quality genome of Eragrostis curvula grass provides insights into Poaceae evolution and supports new strategies to enhance forage quality.</title>
        <authorList>
            <person name="Carballo J."/>
            <person name="Santos B.A.C.M."/>
            <person name="Zappacosta D."/>
            <person name="Garbus I."/>
            <person name="Selva J.P."/>
            <person name="Gallo C.A."/>
            <person name="Diaz A."/>
            <person name="Albertini E."/>
            <person name="Caccamo M."/>
            <person name="Echenique V."/>
        </authorList>
    </citation>
    <scope>NUCLEOTIDE SEQUENCE [LARGE SCALE GENOMIC DNA]</scope>
    <source>
        <strain evidence="3">cv. Victoria</strain>
        <tissue evidence="2">Leaf</tissue>
    </source>
</reference>
<protein>
    <recommendedName>
        <fullName evidence="1">DUF1618 domain-containing protein</fullName>
    </recommendedName>
</protein>
<evidence type="ECO:0000259" key="1">
    <source>
        <dbReference type="Pfam" id="PF07762"/>
    </source>
</evidence>
<dbReference type="PANTHER" id="PTHR33074">
    <property type="entry name" value="EXPRESSED PROTEIN-RELATED"/>
    <property type="match status" value="1"/>
</dbReference>
<dbReference type="Pfam" id="PF07762">
    <property type="entry name" value="DUF1618"/>
    <property type="match status" value="1"/>
</dbReference>
<dbReference type="Proteomes" id="UP000324897">
    <property type="component" value="Chromosome 3"/>
</dbReference>
<evidence type="ECO:0000313" key="3">
    <source>
        <dbReference type="Proteomes" id="UP000324897"/>
    </source>
</evidence>
<dbReference type="PANTHER" id="PTHR33074:SF108">
    <property type="entry name" value="OS02G0492500 PROTEIN"/>
    <property type="match status" value="1"/>
</dbReference>
<dbReference type="InterPro" id="IPR011676">
    <property type="entry name" value="DUF1618"/>
</dbReference>
<feature type="non-terminal residue" evidence="2">
    <location>
        <position position="1"/>
    </location>
</feature>
<dbReference type="OrthoDB" id="668059at2759"/>
<organism evidence="2 3">
    <name type="scientific">Eragrostis curvula</name>
    <name type="common">weeping love grass</name>
    <dbReference type="NCBI Taxonomy" id="38414"/>
    <lineage>
        <taxon>Eukaryota</taxon>
        <taxon>Viridiplantae</taxon>
        <taxon>Streptophyta</taxon>
        <taxon>Embryophyta</taxon>
        <taxon>Tracheophyta</taxon>
        <taxon>Spermatophyta</taxon>
        <taxon>Magnoliopsida</taxon>
        <taxon>Liliopsida</taxon>
        <taxon>Poales</taxon>
        <taxon>Poaceae</taxon>
        <taxon>PACMAD clade</taxon>
        <taxon>Chloridoideae</taxon>
        <taxon>Eragrostideae</taxon>
        <taxon>Eragrostidinae</taxon>
        <taxon>Eragrostis</taxon>
    </lineage>
</organism>
<sequence length="379" mass="42456">MTFWAARPPRVSCFTVHCPSSSAFTDLPRIINTEDDLVLLRVSVRSRRKATGSNEEYFVYQAGNNNKHKQPKLHRIPMPAHLDFSYVDPALLRCRVRDTFYVAMICRQAPYHEQHFAVHLFKFNPKASGNWTAMAIDSPKETVYYNTSKAITIGGSLGSVGWVDLWRGILICDVFLGNKQLRYIALPPPLAPKPLRGSPSVARDIIVAVTRTMDLSKSDSRWEDDCKINVSEVALNNLALNIPVEVEDSNLTLMRLHAVYPALSSHDDGVVYIINKIQHHDYEAWVIGADMRHRALKDVAYFGGIGRPVGYGFPYHQSGISKHLGKWSTTRHGRNAAETSSSGMVQPSNQLVEGTNCRVPREYGSYREALMGTRKASGV</sequence>
<gene>
    <name evidence="2" type="ORF">EJB05_44165</name>
</gene>
<accession>A0A5J9TIX1</accession>
<evidence type="ECO:0000313" key="2">
    <source>
        <dbReference type="EMBL" id="TVU10621.1"/>
    </source>
</evidence>
<dbReference type="Gramene" id="TVU10621">
    <property type="protein sequence ID" value="TVU10621"/>
    <property type="gene ID" value="EJB05_44165"/>
</dbReference>
<comment type="caution">
    <text evidence="2">The sequence shown here is derived from an EMBL/GenBank/DDBJ whole genome shotgun (WGS) entry which is preliminary data.</text>
</comment>
<dbReference type="EMBL" id="RWGY01000039">
    <property type="protein sequence ID" value="TVU10621.1"/>
    <property type="molecule type" value="Genomic_DNA"/>
</dbReference>
<keyword evidence="3" id="KW-1185">Reference proteome</keyword>